<accession>A0A381UFS3</accession>
<reference evidence="1" key="1">
    <citation type="submission" date="2018-05" db="EMBL/GenBank/DDBJ databases">
        <authorList>
            <person name="Lanie J.A."/>
            <person name="Ng W.-L."/>
            <person name="Kazmierczak K.M."/>
            <person name="Andrzejewski T.M."/>
            <person name="Davidsen T.M."/>
            <person name="Wayne K.J."/>
            <person name="Tettelin H."/>
            <person name="Glass J.I."/>
            <person name="Rusch D."/>
            <person name="Podicherti R."/>
            <person name="Tsui H.-C.T."/>
            <person name="Winkler M.E."/>
        </authorList>
    </citation>
    <scope>NUCLEOTIDE SEQUENCE</scope>
</reference>
<dbReference type="AlphaFoldDB" id="A0A381UFS3"/>
<protein>
    <recommendedName>
        <fullName evidence="2">Cytochrome c domain-containing protein</fullName>
    </recommendedName>
</protein>
<proteinExistence type="predicted"/>
<gene>
    <name evidence="1" type="ORF">METZ01_LOCUS79041</name>
</gene>
<name>A0A381UFS3_9ZZZZ</name>
<sequence length="148" mass="15815">MRGSSSRCASLFAASLGALLLMGMATAAAQDPITEEEYGPLMSEIRLIVGDAELHIDAAYWPDLGEDLDKLFPMFRRMEAFWDGRGTESAVKLTQDAIAALREIGQAGIAMERGPARAGIANLRAVCSSCHEAHREADGDGFKIKAGS</sequence>
<evidence type="ECO:0000313" key="1">
    <source>
        <dbReference type="EMBL" id="SVA26187.1"/>
    </source>
</evidence>
<evidence type="ECO:0008006" key="2">
    <source>
        <dbReference type="Google" id="ProtNLM"/>
    </source>
</evidence>
<organism evidence="1">
    <name type="scientific">marine metagenome</name>
    <dbReference type="NCBI Taxonomy" id="408172"/>
    <lineage>
        <taxon>unclassified sequences</taxon>
        <taxon>metagenomes</taxon>
        <taxon>ecological metagenomes</taxon>
    </lineage>
</organism>
<dbReference type="EMBL" id="UINC01006214">
    <property type="protein sequence ID" value="SVA26187.1"/>
    <property type="molecule type" value="Genomic_DNA"/>
</dbReference>